<dbReference type="Gene3D" id="3.20.20.120">
    <property type="entry name" value="Enolase-like C-terminal domain"/>
    <property type="match status" value="1"/>
</dbReference>
<protein>
    <recommendedName>
        <fullName evidence="3">Mandelate racemase/muconate lactonizing enzyme C-terminal domain-containing protein</fullName>
    </recommendedName>
</protein>
<reference evidence="4" key="1">
    <citation type="submission" date="2021-07" db="EMBL/GenBank/DDBJ databases">
        <title>Shinella sp. nov., a novel member of the genus Shinella from water.</title>
        <authorList>
            <person name="Deng Y."/>
        </authorList>
    </citation>
    <scope>NUCLEOTIDE SEQUENCE</scope>
    <source>
        <strain evidence="4">CPCC 100929</strain>
    </source>
</reference>
<dbReference type="InterPro" id="IPR036849">
    <property type="entry name" value="Enolase-like_C_sf"/>
</dbReference>
<sequence>MKIERIEIIVSDLTQRLQRMRSTGSYDTGRSGDLLGKPVLVKIFAEGVVGYGQIRPLSPHHSIPDTYASIITAIQEVYGPHLIGRSIFDVEAIHAMFDNRGPQNVNARALIDHALYDAMGKALGQPVYNLIGGLCQELIPLEWSISMASDIARVVEDAQRAVSQFGITVLCMKAGHPNGWREDVRTFRKIREAIGLDIVLGMDPNTGWSCSDTFSVLEALKDYRLDYLEQPIDRHDLRGMAAIRAAASGVPLMADEACGTIKDAHAIIAAGAADVLCIKLYKHGGITPARKIAALAEAANLKINCGGLAVLSQLEAAAGAHFYASRPARQVMPAGEFIFGLGVMGPDPIAAENDFQIRDGHVRVPNGPGFGITIDETALERLTLRREVLA</sequence>
<gene>
    <name evidence="4" type="ORF">GB927_025780</name>
</gene>
<feature type="domain" description="Mandelate racemase/muconate lactonizing enzyme C-terminal" evidence="3">
    <location>
        <begin position="151"/>
        <end position="250"/>
    </location>
</feature>
<dbReference type="RefSeq" id="WP_256120094.1">
    <property type="nucleotide sequence ID" value="NZ_WHSB02000013.1"/>
</dbReference>
<dbReference type="PANTHER" id="PTHR48080">
    <property type="entry name" value="D-GALACTONATE DEHYDRATASE-RELATED"/>
    <property type="match status" value="1"/>
</dbReference>
<dbReference type="PANTHER" id="PTHR48080:SF3">
    <property type="entry name" value="ENOLASE SUPERFAMILY MEMBER DDB_G0284701"/>
    <property type="match status" value="1"/>
</dbReference>
<dbReference type="Pfam" id="PF02746">
    <property type="entry name" value="MR_MLE_N"/>
    <property type="match status" value="1"/>
</dbReference>
<comment type="caution">
    <text evidence="4">The sequence shown here is derived from an EMBL/GenBank/DDBJ whole genome shotgun (WGS) entry which is preliminary data.</text>
</comment>
<comment type="similarity">
    <text evidence="1">Belongs to the mandelate racemase/muconate lactonizing enzyme family.</text>
</comment>
<evidence type="ECO:0000313" key="4">
    <source>
        <dbReference type="EMBL" id="MCQ4633475.1"/>
    </source>
</evidence>
<keyword evidence="5" id="KW-1185">Reference proteome</keyword>
<dbReference type="SUPFAM" id="SSF54826">
    <property type="entry name" value="Enolase N-terminal domain-like"/>
    <property type="match status" value="1"/>
</dbReference>
<dbReference type="InterPro" id="IPR029065">
    <property type="entry name" value="Enolase_C-like"/>
</dbReference>
<dbReference type="InterPro" id="IPR029017">
    <property type="entry name" value="Enolase-like_N"/>
</dbReference>
<evidence type="ECO:0000313" key="5">
    <source>
        <dbReference type="Proteomes" id="UP000996601"/>
    </source>
</evidence>
<dbReference type="SUPFAM" id="SSF51604">
    <property type="entry name" value="Enolase C-terminal domain-like"/>
    <property type="match status" value="1"/>
</dbReference>
<dbReference type="Gene3D" id="3.30.390.10">
    <property type="entry name" value="Enolase-like, N-terminal domain"/>
    <property type="match status" value="1"/>
</dbReference>
<accession>A0ABT1RE61</accession>
<organism evidence="4 5">
    <name type="scientific">Shinella lacus</name>
    <dbReference type="NCBI Taxonomy" id="2654216"/>
    <lineage>
        <taxon>Bacteria</taxon>
        <taxon>Pseudomonadati</taxon>
        <taxon>Pseudomonadota</taxon>
        <taxon>Alphaproteobacteria</taxon>
        <taxon>Hyphomicrobiales</taxon>
        <taxon>Rhizobiaceae</taxon>
        <taxon>Shinella</taxon>
    </lineage>
</organism>
<dbReference type="SFLD" id="SFLDG00180">
    <property type="entry name" value="muconate_cycloisomerase"/>
    <property type="match status" value="1"/>
</dbReference>
<dbReference type="SFLD" id="SFLDS00001">
    <property type="entry name" value="Enolase"/>
    <property type="match status" value="1"/>
</dbReference>
<keyword evidence="2" id="KW-0479">Metal-binding</keyword>
<dbReference type="EMBL" id="WHSB02000013">
    <property type="protein sequence ID" value="MCQ4633475.1"/>
    <property type="molecule type" value="Genomic_DNA"/>
</dbReference>
<dbReference type="SMART" id="SM00922">
    <property type="entry name" value="MR_MLE"/>
    <property type="match status" value="1"/>
</dbReference>
<proteinExistence type="inferred from homology"/>
<name>A0ABT1RE61_9HYPH</name>
<dbReference type="Pfam" id="PF13378">
    <property type="entry name" value="MR_MLE_C"/>
    <property type="match status" value="1"/>
</dbReference>
<dbReference type="InterPro" id="IPR013341">
    <property type="entry name" value="Mandelate_racemase_N_dom"/>
</dbReference>
<evidence type="ECO:0000256" key="2">
    <source>
        <dbReference type="ARBA" id="ARBA00022723"/>
    </source>
</evidence>
<evidence type="ECO:0000259" key="3">
    <source>
        <dbReference type="SMART" id="SM00922"/>
    </source>
</evidence>
<dbReference type="Proteomes" id="UP000996601">
    <property type="component" value="Unassembled WGS sequence"/>
</dbReference>
<dbReference type="InterPro" id="IPR013342">
    <property type="entry name" value="Mandelate_racemase_C"/>
</dbReference>
<evidence type="ECO:0000256" key="1">
    <source>
        <dbReference type="ARBA" id="ARBA00008031"/>
    </source>
</evidence>
<dbReference type="InterPro" id="IPR034593">
    <property type="entry name" value="DgoD-like"/>
</dbReference>